<dbReference type="NCBIfam" id="TIGR00756">
    <property type="entry name" value="PPR"/>
    <property type="match status" value="3"/>
</dbReference>
<feature type="repeat" description="PPR" evidence="2">
    <location>
        <begin position="228"/>
        <end position="258"/>
    </location>
</feature>
<dbReference type="Proteomes" id="UP001157974">
    <property type="component" value="Unassembled WGS sequence"/>
</dbReference>
<dbReference type="Pfam" id="PF13812">
    <property type="entry name" value="PPR_3"/>
    <property type="match status" value="1"/>
</dbReference>
<evidence type="ECO:0000313" key="4">
    <source>
        <dbReference type="EMBL" id="KAJ8904836.1"/>
    </source>
</evidence>
<dbReference type="PANTHER" id="PTHR47447">
    <property type="entry name" value="OS03G0856100 PROTEIN"/>
    <property type="match status" value="1"/>
</dbReference>
<evidence type="ECO:0000256" key="2">
    <source>
        <dbReference type="PROSITE-ProRule" id="PRU00708"/>
    </source>
</evidence>
<accession>A0AAV8UQM7</accession>
<comment type="caution">
    <text evidence="4">The sequence shown here is derived from an EMBL/GenBank/DDBJ whole genome shotgun (WGS) entry which is preliminary data.</text>
</comment>
<dbReference type="InterPro" id="IPR057027">
    <property type="entry name" value="TPR_mt"/>
</dbReference>
<evidence type="ECO:0000313" key="5">
    <source>
        <dbReference type="Proteomes" id="UP001157974"/>
    </source>
</evidence>
<sequence length="608" mass="68652">MSNGARSIRKLGQTRMPWSAYFFAGRRIGEAEKKSWPNYFKRRQLQELSVALLTKRFQNARHVAKCTIAELSSSDNFQLDLIRYVSAWYPQAVIDNVLDFIESSSEELVAQDVYHEVLKTTEKSISVMGRDTQAMLCVISLLERLKSDSASNSGCGPERELLSTALRVCGRNADGNAAELVHEMFRENSYPLDQGDYLALTTAYAREGNPSGAVRIVKLMIDEGMNVSDVVWTSVLDAFSRLGKIDEAEAVFRKIVTPDLISFSVMLRMYAWHGKIEMMMDMVDRMQEAKVVPNAPAMNPVLHLLVKNKHLRAAETIIEILQAHNVHPDLALRTILMRFFTLQGDEESLWALVSEIHVPSTNIETVNAAIKCVAKLGYIKEAKLLLKRLGMRADVQSYNSLLRSLSEKGCLRDSFDTVLSMRRTRVLPNSKTFKFLFTACVNSTERVTADTSIDEAFDLMRKAGVPHSISTLNIALEALIRDQRTEYAPLLLRMLKRCGEVRQNFESARFCERLVMLIGTTGNPRAILRVIRAYEKLGLASDRALRHAVRLGLEMGSSSYEIIRFLSERKTEPGTQITFLEDCVREGVRERMNEGSSGRGMSNENRLK</sequence>
<dbReference type="Pfam" id="PF01535">
    <property type="entry name" value="PPR"/>
    <property type="match status" value="1"/>
</dbReference>
<name>A0AAV8UQM7_9RHOD</name>
<dbReference type="Pfam" id="PF23276">
    <property type="entry name" value="TPR_24"/>
    <property type="match status" value="1"/>
</dbReference>
<dbReference type="AlphaFoldDB" id="A0AAV8UQM7"/>
<feature type="repeat" description="PPR" evidence="2">
    <location>
        <begin position="394"/>
        <end position="428"/>
    </location>
</feature>
<feature type="domain" description="Pentatricopeptide repeat-containing protein-mitochondrial" evidence="3">
    <location>
        <begin position="164"/>
        <end position="251"/>
    </location>
</feature>
<evidence type="ECO:0000259" key="3">
    <source>
        <dbReference type="Pfam" id="PF23276"/>
    </source>
</evidence>
<feature type="repeat" description="PPR" evidence="2">
    <location>
        <begin position="259"/>
        <end position="293"/>
    </location>
</feature>
<dbReference type="Gene3D" id="1.25.40.10">
    <property type="entry name" value="Tetratricopeptide repeat domain"/>
    <property type="match status" value="3"/>
</dbReference>
<gene>
    <name evidence="4" type="ORF">NDN08_001350</name>
</gene>
<proteinExistence type="predicted"/>
<keyword evidence="1" id="KW-0677">Repeat</keyword>
<dbReference type="PANTHER" id="PTHR47447:SF25">
    <property type="entry name" value="SAP DOMAIN-CONTAINING PROTEIN"/>
    <property type="match status" value="1"/>
</dbReference>
<dbReference type="InterPro" id="IPR011990">
    <property type="entry name" value="TPR-like_helical_dom_sf"/>
</dbReference>
<protein>
    <recommendedName>
        <fullName evidence="3">Pentatricopeptide repeat-containing protein-mitochondrial domain-containing protein</fullName>
    </recommendedName>
</protein>
<dbReference type="PROSITE" id="PS51375">
    <property type="entry name" value="PPR"/>
    <property type="match status" value="3"/>
</dbReference>
<keyword evidence="5" id="KW-1185">Reference proteome</keyword>
<dbReference type="InterPro" id="IPR002885">
    <property type="entry name" value="PPR_rpt"/>
</dbReference>
<reference evidence="4 5" key="1">
    <citation type="journal article" date="2023" name="Nat. Commun.">
        <title>Origin of minicircular mitochondrial genomes in red algae.</title>
        <authorList>
            <person name="Lee Y."/>
            <person name="Cho C.H."/>
            <person name="Lee Y.M."/>
            <person name="Park S.I."/>
            <person name="Yang J.H."/>
            <person name="West J.A."/>
            <person name="Bhattacharya D."/>
            <person name="Yoon H.S."/>
        </authorList>
    </citation>
    <scope>NUCLEOTIDE SEQUENCE [LARGE SCALE GENOMIC DNA]</scope>
    <source>
        <strain evidence="4 5">CCMP1338</strain>
        <tissue evidence="4">Whole cell</tissue>
    </source>
</reference>
<organism evidence="4 5">
    <name type="scientific">Rhodosorus marinus</name>
    <dbReference type="NCBI Taxonomy" id="101924"/>
    <lineage>
        <taxon>Eukaryota</taxon>
        <taxon>Rhodophyta</taxon>
        <taxon>Stylonematophyceae</taxon>
        <taxon>Stylonematales</taxon>
        <taxon>Stylonemataceae</taxon>
        <taxon>Rhodosorus</taxon>
    </lineage>
</organism>
<dbReference type="EMBL" id="JAMWBK010000005">
    <property type="protein sequence ID" value="KAJ8904836.1"/>
    <property type="molecule type" value="Genomic_DNA"/>
</dbReference>
<evidence type="ECO:0000256" key="1">
    <source>
        <dbReference type="ARBA" id="ARBA00022737"/>
    </source>
</evidence>